<evidence type="ECO:0000313" key="3">
    <source>
        <dbReference type="Proteomes" id="UP000054248"/>
    </source>
</evidence>
<feature type="region of interest" description="Disordered" evidence="1">
    <location>
        <begin position="85"/>
        <end position="106"/>
    </location>
</feature>
<evidence type="ECO:0000313" key="2">
    <source>
        <dbReference type="EMBL" id="KIO29138.1"/>
    </source>
</evidence>
<dbReference type="HOGENOM" id="CLU_2225144_0_0_1"/>
<dbReference type="EMBL" id="KN822986">
    <property type="protein sequence ID" value="KIO29138.1"/>
    <property type="molecule type" value="Genomic_DNA"/>
</dbReference>
<reference evidence="3" key="2">
    <citation type="submission" date="2015-01" db="EMBL/GenBank/DDBJ databases">
        <title>Evolutionary Origins and Diversification of the Mycorrhizal Mutualists.</title>
        <authorList>
            <consortium name="DOE Joint Genome Institute"/>
            <consortium name="Mycorrhizal Genomics Consortium"/>
            <person name="Kohler A."/>
            <person name="Kuo A."/>
            <person name="Nagy L.G."/>
            <person name="Floudas D."/>
            <person name="Copeland A."/>
            <person name="Barry K.W."/>
            <person name="Cichocki N."/>
            <person name="Veneault-Fourrey C."/>
            <person name="LaButti K."/>
            <person name="Lindquist E.A."/>
            <person name="Lipzen A."/>
            <person name="Lundell T."/>
            <person name="Morin E."/>
            <person name="Murat C."/>
            <person name="Riley R."/>
            <person name="Ohm R."/>
            <person name="Sun H."/>
            <person name="Tunlid A."/>
            <person name="Henrissat B."/>
            <person name="Grigoriev I.V."/>
            <person name="Hibbett D.S."/>
            <person name="Martin F."/>
        </authorList>
    </citation>
    <scope>NUCLEOTIDE SEQUENCE [LARGE SCALE GENOMIC DNA]</scope>
    <source>
        <strain evidence="3">MUT 4182</strain>
    </source>
</reference>
<feature type="compositionally biased region" description="Basic and acidic residues" evidence="1">
    <location>
        <begin position="96"/>
        <end position="106"/>
    </location>
</feature>
<reference evidence="2 3" key="1">
    <citation type="submission" date="2014-04" db="EMBL/GenBank/DDBJ databases">
        <authorList>
            <consortium name="DOE Joint Genome Institute"/>
            <person name="Kuo A."/>
            <person name="Girlanda M."/>
            <person name="Perotto S."/>
            <person name="Kohler A."/>
            <person name="Nagy L.G."/>
            <person name="Floudas D."/>
            <person name="Copeland A."/>
            <person name="Barry K.W."/>
            <person name="Cichocki N."/>
            <person name="Veneault-Fourrey C."/>
            <person name="LaButti K."/>
            <person name="Lindquist E.A."/>
            <person name="Lipzen A."/>
            <person name="Lundell T."/>
            <person name="Morin E."/>
            <person name="Murat C."/>
            <person name="Sun H."/>
            <person name="Tunlid A."/>
            <person name="Henrissat B."/>
            <person name="Grigoriev I.V."/>
            <person name="Hibbett D.S."/>
            <person name="Martin F."/>
            <person name="Nordberg H.P."/>
            <person name="Cantor M.N."/>
            <person name="Hua S.X."/>
        </authorList>
    </citation>
    <scope>NUCLEOTIDE SEQUENCE [LARGE SCALE GENOMIC DNA]</scope>
    <source>
        <strain evidence="2 3">MUT 4182</strain>
    </source>
</reference>
<proteinExistence type="predicted"/>
<gene>
    <name evidence="2" type="ORF">M407DRAFT_242728</name>
</gene>
<keyword evidence="3" id="KW-1185">Reference proteome</keyword>
<sequence>MRSFGFGYKSGRGKSAARGCPGRRAWRGSFWATTIPFLEVASKHPLGFSAAVCACGGTGNIHHISGPPARIRIGAFTSDLAFPLPPPLPLPSKVHQPREPVRKRPS</sequence>
<protein>
    <submittedName>
        <fullName evidence="2">Uncharacterized protein</fullName>
    </submittedName>
</protein>
<dbReference type="AlphaFoldDB" id="A0A0C3L5P3"/>
<organism evidence="2 3">
    <name type="scientific">Tulasnella calospora MUT 4182</name>
    <dbReference type="NCBI Taxonomy" id="1051891"/>
    <lineage>
        <taxon>Eukaryota</taxon>
        <taxon>Fungi</taxon>
        <taxon>Dikarya</taxon>
        <taxon>Basidiomycota</taxon>
        <taxon>Agaricomycotina</taxon>
        <taxon>Agaricomycetes</taxon>
        <taxon>Cantharellales</taxon>
        <taxon>Tulasnellaceae</taxon>
        <taxon>Tulasnella</taxon>
    </lineage>
</organism>
<dbReference type="Proteomes" id="UP000054248">
    <property type="component" value="Unassembled WGS sequence"/>
</dbReference>
<name>A0A0C3L5P3_9AGAM</name>
<accession>A0A0C3L5P3</accession>
<evidence type="ECO:0000256" key="1">
    <source>
        <dbReference type="SAM" id="MobiDB-lite"/>
    </source>
</evidence>